<accession>A0A841CB13</accession>
<dbReference type="Pfam" id="PF00486">
    <property type="entry name" value="Trans_reg_C"/>
    <property type="match status" value="1"/>
</dbReference>
<dbReference type="Gene3D" id="3.40.50.2300">
    <property type="match status" value="1"/>
</dbReference>
<evidence type="ECO:0000313" key="10">
    <source>
        <dbReference type="EMBL" id="MBB5954170.1"/>
    </source>
</evidence>
<dbReference type="GO" id="GO:0005829">
    <property type="term" value="C:cytosol"/>
    <property type="evidence" value="ECO:0007669"/>
    <property type="project" value="TreeGrafter"/>
</dbReference>
<dbReference type="Gene3D" id="6.10.250.690">
    <property type="match status" value="1"/>
</dbReference>
<dbReference type="PANTHER" id="PTHR48111:SF1">
    <property type="entry name" value="TWO-COMPONENT RESPONSE REGULATOR ORR33"/>
    <property type="match status" value="1"/>
</dbReference>
<feature type="domain" description="OmpR/PhoB-type" evidence="9">
    <location>
        <begin position="123"/>
        <end position="218"/>
    </location>
</feature>
<evidence type="ECO:0000256" key="6">
    <source>
        <dbReference type="PROSITE-ProRule" id="PRU00169"/>
    </source>
</evidence>
<dbReference type="InterPro" id="IPR036388">
    <property type="entry name" value="WH-like_DNA-bd_sf"/>
</dbReference>
<dbReference type="InterPro" id="IPR039420">
    <property type="entry name" value="WalR-like"/>
</dbReference>
<keyword evidence="5" id="KW-0804">Transcription</keyword>
<keyword evidence="11" id="KW-1185">Reference proteome</keyword>
<dbReference type="GO" id="GO:0006355">
    <property type="term" value="P:regulation of DNA-templated transcription"/>
    <property type="evidence" value="ECO:0007669"/>
    <property type="project" value="InterPro"/>
</dbReference>
<evidence type="ECO:0000256" key="1">
    <source>
        <dbReference type="ARBA" id="ARBA00022553"/>
    </source>
</evidence>
<reference evidence="10 11" key="1">
    <citation type="submission" date="2020-08" db="EMBL/GenBank/DDBJ databases">
        <title>Genomic Encyclopedia of Type Strains, Phase III (KMG-III): the genomes of soil and plant-associated and newly described type strains.</title>
        <authorList>
            <person name="Whitman W."/>
        </authorList>
    </citation>
    <scope>NUCLEOTIDE SEQUENCE [LARGE SCALE GENOMIC DNA]</scope>
    <source>
        <strain evidence="10 11">CECT 8640</strain>
    </source>
</reference>
<evidence type="ECO:0000256" key="3">
    <source>
        <dbReference type="ARBA" id="ARBA00023015"/>
    </source>
</evidence>
<feature type="DNA-binding region" description="OmpR/PhoB-type" evidence="7">
    <location>
        <begin position="123"/>
        <end position="218"/>
    </location>
</feature>
<keyword evidence="4 7" id="KW-0238">DNA-binding</keyword>
<sequence>MRVLLVEDDDGVADALVEALEANGHQPDRVSRGTDALRHHRDFDLLLLDLGLPDADGLEVLRKIRKVAQTPVLVLTARGDERSIVRGLRLGADDYLVKPVRLGELLARMDAVARRTARVGPADRRVRVGDVEIDLEARRVDVGGAEISLTTKEFDVLAALAARPGTAVSRQQLMDEVWGDAYLAVSRTLDVHLAGLRAKLARPGLLTTIRGFGYRLAPPDDRTGA</sequence>
<dbReference type="CDD" id="cd00383">
    <property type="entry name" value="trans_reg_C"/>
    <property type="match status" value="1"/>
</dbReference>
<dbReference type="PROSITE" id="PS50110">
    <property type="entry name" value="RESPONSE_REGULATORY"/>
    <property type="match status" value="1"/>
</dbReference>
<dbReference type="Pfam" id="PF00072">
    <property type="entry name" value="Response_reg"/>
    <property type="match status" value="1"/>
</dbReference>
<dbReference type="InterPro" id="IPR001789">
    <property type="entry name" value="Sig_transdc_resp-reg_receiver"/>
</dbReference>
<keyword evidence="3" id="KW-0805">Transcription regulation</keyword>
<keyword evidence="1 6" id="KW-0597">Phosphoprotein</keyword>
<evidence type="ECO:0000259" key="9">
    <source>
        <dbReference type="PROSITE" id="PS51755"/>
    </source>
</evidence>
<evidence type="ECO:0000256" key="2">
    <source>
        <dbReference type="ARBA" id="ARBA00023012"/>
    </source>
</evidence>
<dbReference type="InterPro" id="IPR011006">
    <property type="entry name" value="CheY-like_superfamily"/>
</dbReference>
<protein>
    <submittedName>
        <fullName evidence="10">DNA-binding response OmpR family regulator</fullName>
    </submittedName>
</protein>
<dbReference type="SUPFAM" id="SSF52172">
    <property type="entry name" value="CheY-like"/>
    <property type="match status" value="1"/>
</dbReference>
<evidence type="ECO:0000259" key="8">
    <source>
        <dbReference type="PROSITE" id="PS50110"/>
    </source>
</evidence>
<evidence type="ECO:0000256" key="5">
    <source>
        <dbReference type="ARBA" id="ARBA00023163"/>
    </source>
</evidence>
<dbReference type="GO" id="GO:0032993">
    <property type="term" value="C:protein-DNA complex"/>
    <property type="evidence" value="ECO:0007669"/>
    <property type="project" value="TreeGrafter"/>
</dbReference>
<dbReference type="RefSeq" id="WP_184688156.1">
    <property type="nucleotide sequence ID" value="NZ_JACHJN010000001.1"/>
</dbReference>
<gene>
    <name evidence="10" type="ORF">FHS29_000740</name>
</gene>
<evidence type="ECO:0000313" key="11">
    <source>
        <dbReference type="Proteomes" id="UP000547510"/>
    </source>
</evidence>
<dbReference type="GO" id="GO:0000156">
    <property type="term" value="F:phosphorelay response regulator activity"/>
    <property type="evidence" value="ECO:0007669"/>
    <property type="project" value="TreeGrafter"/>
</dbReference>
<dbReference type="Gene3D" id="1.10.10.10">
    <property type="entry name" value="Winged helix-like DNA-binding domain superfamily/Winged helix DNA-binding domain"/>
    <property type="match status" value="1"/>
</dbReference>
<dbReference type="PANTHER" id="PTHR48111">
    <property type="entry name" value="REGULATOR OF RPOS"/>
    <property type="match status" value="1"/>
</dbReference>
<feature type="domain" description="Response regulatory" evidence="8">
    <location>
        <begin position="2"/>
        <end position="113"/>
    </location>
</feature>
<dbReference type="Proteomes" id="UP000547510">
    <property type="component" value="Unassembled WGS sequence"/>
</dbReference>
<evidence type="ECO:0000256" key="4">
    <source>
        <dbReference type="ARBA" id="ARBA00023125"/>
    </source>
</evidence>
<proteinExistence type="predicted"/>
<comment type="caution">
    <text evidence="10">The sequence shown here is derived from an EMBL/GenBank/DDBJ whole genome shotgun (WGS) entry which is preliminary data.</text>
</comment>
<dbReference type="SMART" id="SM00448">
    <property type="entry name" value="REC"/>
    <property type="match status" value="1"/>
</dbReference>
<dbReference type="AlphaFoldDB" id="A0A841CB13"/>
<feature type="modified residue" description="4-aspartylphosphate" evidence="6">
    <location>
        <position position="49"/>
    </location>
</feature>
<organism evidence="10 11">
    <name type="scientific">Saccharothrix tamanrassetensis</name>
    <dbReference type="NCBI Taxonomy" id="1051531"/>
    <lineage>
        <taxon>Bacteria</taxon>
        <taxon>Bacillati</taxon>
        <taxon>Actinomycetota</taxon>
        <taxon>Actinomycetes</taxon>
        <taxon>Pseudonocardiales</taxon>
        <taxon>Pseudonocardiaceae</taxon>
        <taxon>Saccharothrix</taxon>
    </lineage>
</organism>
<evidence type="ECO:0000256" key="7">
    <source>
        <dbReference type="PROSITE-ProRule" id="PRU01091"/>
    </source>
</evidence>
<dbReference type="SMART" id="SM00862">
    <property type="entry name" value="Trans_reg_C"/>
    <property type="match status" value="1"/>
</dbReference>
<dbReference type="PROSITE" id="PS51755">
    <property type="entry name" value="OMPR_PHOB"/>
    <property type="match status" value="1"/>
</dbReference>
<name>A0A841CB13_9PSEU</name>
<dbReference type="GO" id="GO:0000976">
    <property type="term" value="F:transcription cis-regulatory region binding"/>
    <property type="evidence" value="ECO:0007669"/>
    <property type="project" value="TreeGrafter"/>
</dbReference>
<dbReference type="InterPro" id="IPR001867">
    <property type="entry name" value="OmpR/PhoB-type_DNA-bd"/>
</dbReference>
<keyword evidence="2" id="KW-0902">Two-component regulatory system</keyword>
<dbReference type="EMBL" id="JACHJN010000001">
    <property type="protein sequence ID" value="MBB5954170.1"/>
    <property type="molecule type" value="Genomic_DNA"/>
</dbReference>